<proteinExistence type="predicted"/>
<name>A0ACD6AAQ5_AVESA</name>
<reference evidence="1" key="1">
    <citation type="submission" date="2021-05" db="EMBL/GenBank/DDBJ databases">
        <authorList>
            <person name="Scholz U."/>
            <person name="Mascher M."/>
            <person name="Fiebig A."/>
        </authorList>
    </citation>
    <scope>NUCLEOTIDE SEQUENCE [LARGE SCALE GENOMIC DNA]</scope>
</reference>
<evidence type="ECO:0000313" key="1">
    <source>
        <dbReference type="EnsemblPlants" id="AVESA.00010b.r2.7DG1344040.1.CDS"/>
    </source>
</evidence>
<organism evidence="1 2">
    <name type="scientific">Avena sativa</name>
    <name type="common">Oat</name>
    <dbReference type="NCBI Taxonomy" id="4498"/>
    <lineage>
        <taxon>Eukaryota</taxon>
        <taxon>Viridiplantae</taxon>
        <taxon>Streptophyta</taxon>
        <taxon>Embryophyta</taxon>
        <taxon>Tracheophyta</taxon>
        <taxon>Spermatophyta</taxon>
        <taxon>Magnoliopsida</taxon>
        <taxon>Liliopsida</taxon>
        <taxon>Poales</taxon>
        <taxon>Poaceae</taxon>
        <taxon>BOP clade</taxon>
        <taxon>Pooideae</taxon>
        <taxon>Poodae</taxon>
        <taxon>Poeae</taxon>
        <taxon>Poeae Chloroplast Group 1 (Aveneae type)</taxon>
        <taxon>Aveninae</taxon>
        <taxon>Avena</taxon>
    </lineage>
</organism>
<protein>
    <submittedName>
        <fullName evidence="1">Uncharacterized protein</fullName>
    </submittedName>
</protein>
<reference evidence="1" key="2">
    <citation type="submission" date="2025-09" db="UniProtKB">
        <authorList>
            <consortium name="EnsemblPlants"/>
        </authorList>
    </citation>
    <scope>IDENTIFICATION</scope>
</reference>
<accession>A0ACD6AAQ5</accession>
<dbReference type="EnsemblPlants" id="AVESA.00010b.r2.7DG1344040.1">
    <property type="protein sequence ID" value="AVESA.00010b.r2.7DG1344040.1.CDS"/>
    <property type="gene ID" value="AVESA.00010b.r2.7DG1344040"/>
</dbReference>
<dbReference type="Proteomes" id="UP001732700">
    <property type="component" value="Chromosome 7D"/>
</dbReference>
<sequence>MEGRNLMEKILSGLQKPTNLPLALLYEVIENFSEKRKIGVGGFGEVYKGMLQNRGVAVKRIIVSEHTIDDKLFDREVKNLMKNISHRNVVRFIGFCSNTHHELMKAGPEELVKAQIRERLLCFEYISNGSLDKHITDELRGLEWSIRFEIIKGICHGLNYLHDENNIVHMDLKPGNIMLDDDMVPKITDFGLSRLDTNTHTSGVRFITRGYCAPEYENSGKTSKKADMYSLGVLIVELVMGCKGPPNNEQVLRRWIHRWSKSMKDTQLGYAQVTKCIEIGLLCQEKDPTKRPSICDVIKDLNQTEGSNVQSSNAIESLFDQIIPYSKDDMLGIEPLELHFTFEHNRKISSSFQLTNETDACIAFNVQIMSILPYYTVPNKGIVPPQSKCSVEITLQPQEKVPQHHDDKFIVRSTKVTTGLVAENITSDMFKKKMGNLVDKINKWCSGL</sequence>
<keyword evidence="2" id="KW-1185">Reference proteome</keyword>
<evidence type="ECO:0000313" key="2">
    <source>
        <dbReference type="Proteomes" id="UP001732700"/>
    </source>
</evidence>